<reference evidence="1" key="2">
    <citation type="journal article" date="2015" name="Data Brief">
        <title>Shoot transcriptome of the giant reed, Arundo donax.</title>
        <authorList>
            <person name="Barrero R.A."/>
            <person name="Guerrero F.D."/>
            <person name="Moolhuijzen P."/>
            <person name="Goolsby J.A."/>
            <person name="Tidwell J."/>
            <person name="Bellgard S.E."/>
            <person name="Bellgard M.I."/>
        </authorList>
    </citation>
    <scope>NUCLEOTIDE SEQUENCE</scope>
    <source>
        <tissue evidence="1">Shoot tissue taken approximately 20 cm above the soil surface</tissue>
    </source>
</reference>
<reference evidence="1" key="1">
    <citation type="submission" date="2014-09" db="EMBL/GenBank/DDBJ databases">
        <authorList>
            <person name="Magalhaes I.L.F."/>
            <person name="Oliveira U."/>
            <person name="Santos F.R."/>
            <person name="Vidigal T.H.D.A."/>
            <person name="Brescovit A.D."/>
            <person name="Santos A.J."/>
        </authorList>
    </citation>
    <scope>NUCLEOTIDE SEQUENCE</scope>
    <source>
        <tissue evidence="1">Shoot tissue taken approximately 20 cm above the soil surface</tissue>
    </source>
</reference>
<organism evidence="1">
    <name type="scientific">Arundo donax</name>
    <name type="common">Giant reed</name>
    <name type="synonym">Donax arundinaceus</name>
    <dbReference type="NCBI Taxonomy" id="35708"/>
    <lineage>
        <taxon>Eukaryota</taxon>
        <taxon>Viridiplantae</taxon>
        <taxon>Streptophyta</taxon>
        <taxon>Embryophyta</taxon>
        <taxon>Tracheophyta</taxon>
        <taxon>Spermatophyta</taxon>
        <taxon>Magnoliopsida</taxon>
        <taxon>Liliopsida</taxon>
        <taxon>Poales</taxon>
        <taxon>Poaceae</taxon>
        <taxon>PACMAD clade</taxon>
        <taxon>Arundinoideae</taxon>
        <taxon>Arundineae</taxon>
        <taxon>Arundo</taxon>
    </lineage>
</organism>
<protein>
    <submittedName>
        <fullName evidence="1">Uncharacterized protein</fullName>
    </submittedName>
</protein>
<evidence type="ECO:0000313" key="1">
    <source>
        <dbReference type="EMBL" id="JAD54396.1"/>
    </source>
</evidence>
<proteinExistence type="predicted"/>
<dbReference type="EMBL" id="GBRH01243499">
    <property type="protein sequence ID" value="JAD54396.1"/>
    <property type="molecule type" value="Transcribed_RNA"/>
</dbReference>
<dbReference type="AlphaFoldDB" id="A0A0A9ATC7"/>
<accession>A0A0A9ATC7</accession>
<sequence>MGVIIKLLEELVQNMQ</sequence>
<name>A0A0A9ATC7_ARUDO</name>